<evidence type="ECO:0000256" key="3">
    <source>
        <dbReference type="ARBA" id="ARBA00022833"/>
    </source>
</evidence>
<evidence type="ECO:0000256" key="4">
    <source>
        <dbReference type="ARBA" id="ARBA00023239"/>
    </source>
</evidence>
<organism evidence="6 7">
    <name type="scientific">Rhizobium tubonense</name>
    <dbReference type="NCBI Taxonomy" id="484088"/>
    <lineage>
        <taxon>Bacteria</taxon>
        <taxon>Pseudomonadati</taxon>
        <taxon>Pseudomonadota</taxon>
        <taxon>Alphaproteobacteria</taxon>
        <taxon>Hyphomicrobiales</taxon>
        <taxon>Rhizobiaceae</taxon>
        <taxon>Rhizobium/Agrobacterium group</taxon>
        <taxon>Rhizobium</taxon>
    </lineage>
</organism>
<gene>
    <name evidence="6" type="ORF">CPY51_22940</name>
</gene>
<dbReference type="GO" id="GO:0016846">
    <property type="term" value="F:carbon-sulfur lyase activity"/>
    <property type="evidence" value="ECO:0007669"/>
    <property type="project" value="InterPro"/>
</dbReference>
<keyword evidence="7" id="KW-1185">Reference proteome</keyword>
<dbReference type="OrthoDB" id="9807246at2"/>
<proteinExistence type="inferred from homology"/>
<dbReference type="PANTHER" id="PTHR33337">
    <property type="entry name" value="GFA DOMAIN-CONTAINING PROTEIN"/>
    <property type="match status" value="1"/>
</dbReference>
<dbReference type="InterPro" id="IPR006913">
    <property type="entry name" value="CENP-V/GFA"/>
</dbReference>
<evidence type="ECO:0000256" key="1">
    <source>
        <dbReference type="ARBA" id="ARBA00005495"/>
    </source>
</evidence>
<evidence type="ECO:0000259" key="5">
    <source>
        <dbReference type="PROSITE" id="PS51891"/>
    </source>
</evidence>
<name>A0A2W4EHM9_9HYPH</name>
<dbReference type="GO" id="GO:0046872">
    <property type="term" value="F:metal ion binding"/>
    <property type="evidence" value="ECO:0007669"/>
    <property type="project" value="UniProtKB-KW"/>
</dbReference>
<dbReference type="Proteomes" id="UP000248925">
    <property type="component" value="Unassembled WGS sequence"/>
</dbReference>
<dbReference type="InterPro" id="IPR011057">
    <property type="entry name" value="Mss4-like_sf"/>
</dbReference>
<dbReference type="RefSeq" id="WP_111162559.1">
    <property type="nucleotide sequence ID" value="NZ_PCDP01000048.1"/>
</dbReference>
<sequence>MATSQCSCGKLKLTLPADPEMVVVCHCIACQRRTGSAFGVGAFYRRDAVTVLGSAKEFSRLADSGGVVRSYFCTECGSTVYWLAERLPSMIAIAAGTILGYPKSRIADKSVFECTSWDWIEVDARERFSEGAVR</sequence>
<keyword evidence="4" id="KW-0456">Lyase</keyword>
<dbReference type="PANTHER" id="PTHR33337:SF40">
    <property type="entry name" value="CENP-V_GFA DOMAIN-CONTAINING PROTEIN-RELATED"/>
    <property type="match status" value="1"/>
</dbReference>
<keyword evidence="2" id="KW-0479">Metal-binding</keyword>
<dbReference type="AlphaFoldDB" id="A0A2W4EHM9"/>
<dbReference type="EMBL" id="PCDP01000048">
    <property type="protein sequence ID" value="PZM10620.1"/>
    <property type="molecule type" value="Genomic_DNA"/>
</dbReference>
<evidence type="ECO:0000313" key="7">
    <source>
        <dbReference type="Proteomes" id="UP000248925"/>
    </source>
</evidence>
<feature type="domain" description="CENP-V/GFA" evidence="5">
    <location>
        <begin position="2"/>
        <end position="118"/>
    </location>
</feature>
<dbReference type="SUPFAM" id="SSF51316">
    <property type="entry name" value="Mss4-like"/>
    <property type="match status" value="1"/>
</dbReference>
<evidence type="ECO:0000256" key="2">
    <source>
        <dbReference type="ARBA" id="ARBA00022723"/>
    </source>
</evidence>
<dbReference type="PROSITE" id="PS51891">
    <property type="entry name" value="CENP_V_GFA"/>
    <property type="match status" value="1"/>
</dbReference>
<comment type="similarity">
    <text evidence="1">Belongs to the Gfa family.</text>
</comment>
<keyword evidence="3" id="KW-0862">Zinc</keyword>
<dbReference type="Gene3D" id="3.90.1590.10">
    <property type="entry name" value="glutathione-dependent formaldehyde- activating enzyme (gfa)"/>
    <property type="match status" value="1"/>
</dbReference>
<dbReference type="Pfam" id="PF04828">
    <property type="entry name" value="GFA"/>
    <property type="match status" value="1"/>
</dbReference>
<accession>A0A2W4EHM9</accession>
<evidence type="ECO:0000313" key="6">
    <source>
        <dbReference type="EMBL" id="PZM10620.1"/>
    </source>
</evidence>
<comment type="caution">
    <text evidence="6">The sequence shown here is derived from an EMBL/GenBank/DDBJ whole genome shotgun (WGS) entry which is preliminary data.</text>
</comment>
<protein>
    <submittedName>
        <fullName evidence="6">Aldehyde-activating protein</fullName>
    </submittedName>
</protein>
<reference evidence="6 7" key="1">
    <citation type="journal article" date="2018" name="Sci. Rep.">
        <title>Rhizobium tumorigenes sp. nov., a novel plant tumorigenic bacterium isolated from cane gall tumors on thornless blackberry.</title>
        <authorList>
            <person name="Kuzmanovi N."/>
            <person name="Smalla K."/>
            <person name="Gronow S."/>
            <person name="PuBawska J."/>
        </authorList>
    </citation>
    <scope>NUCLEOTIDE SEQUENCE [LARGE SCALE GENOMIC DNA]</scope>
    <source>
        <strain evidence="6 7">CCBAU 85046</strain>
    </source>
</reference>